<dbReference type="InterPro" id="IPR015168">
    <property type="entry name" value="SsuA/THI5"/>
</dbReference>
<protein>
    <submittedName>
        <fullName evidence="2">ABC transporter</fullName>
    </submittedName>
</protein>
<dbReference type="Proteomes" id="UP000254889">
    <property type="component" value="Chromosome"/>
</dbReference>
<dbReference type="AlphaFoldDB" id="A0A346A4S2"/>
<dbReference type="Pfam" id="PF09084">
    <property type="entry name" value="NMT1"/>
    <property type="match status" value="1"/>
</dbReference>
<sequence>MRIGAHPSNLHLTLAQHWPGAFSALDARFVSYAEGRDTGRQLAEDQIDVGGTGSTPPILSQVAGLDVLYVAASAPRPANGGILVAKRSAINSVKDLAGKKIALLDGSFHTYLLARVLEDEGLSLKDVERVERAPVPSRDALIAGKVDAWVAMAPLLGQTIADGGARLLVPCGATIPNRSVFWTLGRRKLAPETIDAFVTELGRIGAEIAADPDRAAQILAGLKLGGVDVGTWRKAVKERDWSIVPADKTIIAEQQDEADTLFRHGDIPQRLELSAAMRSPSASAA</sequence>
<dbReference type="OrthoDB" id="6522570at2"/>
<gene>
    <name evidence="2" type="ORF">DW352_21750</name>
</gene>
<dbReference type="PANTHER" id="PTHR30024">
    <property type="entry name" value="ALIPHATIC SULFONATES-BINDING PROTEIN-RELATED"/>
    <property type="match status" value="1"/>
</dbReference>
<evidence type="ECO:0000313" key="3">
    <source>
        <dbReference type="Proteomes" id="UP000254889"/>
    </source>
</evidence>
<dbReference type="EMBL" id="CP031417">
    <property type="protein sequence ID" value="AXK84169.1"/>
    <property type="molecule type" value="Genomic_DNA"/>
</dbReference>
<keyword evidence="3" id="KW-1185">Reference proteome</keyword>
<reference evidence="2 3" key="1">
    <citation type="submission" date="2018-07" db="EMBL/GenBank/DDBJ databases">
        <authorList>
            <person name="Quirk P.G."/>
            <person name="Krulwich T.A."/>
        </authorList>
    </citation>
    <scope>NUCLEOTIDE SEQUENCE [LARGE SCALE GENOMIC DNA]</scope>
    <source>
        <strain evidence="2 3">CC-BB4</strain>
    </source>
</reference>
<feature type="domain" description="SsuA/THI5-like" evidence="1">
    <location>
        <begin position="25"/>
        <end position="151"/>
    </location>
</feature>
<dbReference type="Gene3D" id="3.40.190.10">
    <property type="entry name" value="Periplasmic binding protein-like II"/>
    <property type="match status" value="2"/>
</dbReference>
<dbReference type="PANTHER" id="PTHR30024:SF42">
    <property type="entry name" value="ALIPHATIC SULFONATES-BINDING PROTEIN-RELATED"/>
    <property type="match status" value="1"/>
</dbReference>
<dbReference type="RefSeq" id="WP_115694548.1">
    <property type="nucleotide sequence ID" value="NZ_CP031417.1"/>
</dbReference>
<evidence type="ECO:0000259" key="1">
    <source>
        <dbReference type="Pfam" id="PF09084"/>
    </source>
</evidence>
<organism evidence="2 3">
    <name type="scientific">Pseudolabrys taiwanensis</name>
    <dbReference type="NCBI Taxonomy" id="331696"/>
    <lineage>
        <taxon>Bacteria</taxon>
        <taxon>Pseudomonadati</taxon>
        <taxon>Pseudomonadota</taxon>
        <taxon>Alphaproteobacteria</taxon>
        <taxon>Hyphomicrobiales</taxon>
        <taxon>Xanthobacteraceae</taxon>
        <taxon>Pseudolabrys</taxon>
    </lineage>
</organism>
<accession>A0A346A4S2</accession>
<name>A0A346A4S2_9HYPH</name>
<proteinExistence type="predicted"/>
<dbReference type="SUPFAM" id="SSF53850">
    <property type="entry name" value="Periplasmic binding protein-like II"/>
    <property type="match status" value="1"/>
</dbReference>
<evidence type="ECO:0000313" key="2">
    <source>
        <dbReference type="EMBL" id="AXK84169.1"/>
    </source>
</evidence>
<dbReference type="KEGG" id="ptaw:DW352_21750"/>